<name>A0ABP7WKX7_9GAMM</name>
<dbReference type="PANTHER" id="PTHR48100">
    <property type="entry name" value="BROAD-SPECIFICITY PHOSPHATASE YOR283W-RELATED"/>
    <property type="match status" value="1"/>
</dbReference>
<dbReference type="SUPFAM" id="SSF53254">
    <property type="entry name" value="Phosphoglycerate mutase-like"/>
    <property type="match status" value="1"/>
</dbReference>
<protein>
    <submittedName>
        <fullName evidence="1">Histidine phosphatase family protein</fullName>
    </submittedName>
</protein>
<keyword evidence="2" id="KW-1185">Reference proteome</keyword>
<dbReference type="EMBL" id="BAABDM010000002">
    <property type="protein sequence ID" value="GAA4091105.1"/>
    <property type="molecule type" value="Genomic_DNA"/>
</dbReference>
<dbReference type="InterPro" id="IPR013078">
    <property type="entry name" value="His_Pase_superF_clade-1"/>
</dbReference>
<dbReference type="SMART" id="SM00855">
    <property type="entry name" value="PGAM"/>
    <property type="match status" value="1"/>
</dbReference>
<dbReference type="CDD" id="cd07067">
    <property type="entry name" value="HP_PGM_like"/>
    <property type="match status" value="1"/>
</dbReference>
<dbReference type="Gene3D" id="3.40.50.1240">
    <property type="entry name" value="Phosphoglycerate mutase-like"/>
    <property type="match status" value="1"/>
</dbReference>
<dbReference type="RefSeq" id="WP_344933719.1">
    <property type="nucleotide sequence ID" value="NZ_BAABDM010000002.1"/>
</dbReference>
<reference evidence="2" key="1">
    <citation type="journal article" date="2019" name="Int. J. Syst. Evol. Microbiol.">
        <title>The Global Catalogue of Microorganisms (GCM) 10K type strain sequencing project: providing services to taxonomists for standard genome sequencing and annotation.</title>
        <authorList>
            <consortium name="The Broad Institute Genomics Platform"/>
            <consortium name="The Broad Institute Genome Sequencing Center for Infectious Disease"/>
            <person name="Wu L."/>
            <person name="Ma J."/>
        </authorList>
    </citation>
    <scope>NUCLEOTIDE SEQUENCE [LARGE SCALE GENOMIC DNA]</scope>
    <source>
        <strain evidence="2">JCM 17304</strain>
    </source>
</reference>
<dbReference type="Proteomes" id="UP001500392">
    <property type="component" value="Unassembled WGS sequence"/>
</dbReference>
<evidence type="ECO:0000313" key="2">
    <source>
        <dbReference type="Proteomes" id="UP001500392"/>
    </source>
</evidence>
<accession>A0ABP7WKX7</accession>
<sequence>MPALYLIRHGQASFDAEDYDQLSSLGERQAAHLGRAFAAAELLPNNIIIGGMKRHRQTAEHCLAGLGAGTQNLSWDTDPDWNEYDHLDLLQAYTALPGVGEEMVADLAGENPRAGFQTHFAKAMQRWVGGEHDADYAESWTQFSARIRRAIETASRSGKGNVFVFTSGGAISAVCGQVLGLSPSATAQLSWQLVNAGYSKILSGQSGLKLLSINEHSHFDGRHRELLSYR</sequence>
<proteinExistence type="predicted"/>
<dbReference type="InterPro" id="IPR050275">
    <property type="entry name" value="PGM_Phosphatase"/>
</dbReference>
<dbReference type="Pfam" id="PF00300">
    <property type="entry name" value="His_Phos_1"/>
    <property type="match status" value="1"/>
</dbReference>
<gene>
    <name evidence="1" type="ORF">GCM10022414_12920</name>
</gene>
<dbReference type="InterPro" id="IPR029033">
    <property type="entry name" value="His_PPase_superfam"/>
</dbReference>
<organism evidence="1 2">
    <name type="scientific">Zhongshania borealis</name>
    <dbReference type="NCBI Taxonomy" id="889488"/>
    <lineage>
        <taxon>Bacteria</taxon>
        <taxon>Pseudomonadati</taxon>
        <taxon>Pseudomonadota</taxon>
        <taxon>Gammaproteobacteria</taxon>
        <taxon>Cellvibrionales</taxon>
        <taxon>Spongiibacteraceae</taxon>
        <taxon>Zhongshania</taxon>
    </lineage>
</organism>
<dbReference type="PANTHER" id="PTHR48100:SF1">
    <property type="entry name" value="HISTIDINE PHOSPHATASE FAMILY PROTEIN-RELATED"/>
    <property type="match status" value="1"/>
</dbReference>
<comment type="caution">
    <text evidence="1">The sequence shown here is derived from an EMBL/GenBank/DDBJ whole genome shotgun (WGS) entry which is preliminary data.</text>
</comment>
<evidence type="ECO:0000313" key="1">
    <source>
        <dbReference type="EMBL" id="GAA4091105.1"/>
    </source>
</evidence>